<dbReference type="Gene3D" id="2.160.20.10">
    <property type="entry name" value="Single-stranded right-handed beta-helix, Pectin lyase-like"/>
    <property type="match status" value="2"/>
</dbReference>
<dbReference type="Gene3D" id="2.60.120.260">
    <property type="entry name" value="Galactose-binding domain-like"/>
    <property type="match status" value="1"/>
</dbReference>
<protein>
    <submittedName>
        <fullName evidence="3">Right-handed parallel beta-helix repeat-containing protein</fullName>
    </submittedName>
</protein>
<evidence type="ECO:0000313" key="4">
    <source>
        <dbReference type="Proteomes" id="UP000309676"/>
    </source>
</evidence>
<dbReference type="Pfam" id="PF13229">
    <property type="entry name" value="Beta_helix"/>
    <property type="match status" value="1"/>
</dbReference>
<dbReference type="InterPro" id="IPR011050">
    <property type="entry name" value="Pectin_lyase_fold/virulence"/>
</dbReference>
<dbReference type="AlphaFoldDB" id="A0A5R9GFY9"/>
<dbReference type="InterPro" id="IPR006626">
    <property type="entry name" value="PbH1"/>
</dbReference>
<sequence>MVGSIGKRDIKARPPFRRRPVMYAKTKLRHGLITGMVFALSLGTMSFQAPPAQAAGMTYYVSKASNASDTNNGSASAPFRSIQKCAGIAQPGDTCIVSGGIYRETVAPTNSGTSGNPITFQAAPNETVVVSGANLITTVWSSAGISGYPGIYKTPYTRSSQIDETQQQFFVVPKDISGNHMTGTPTLLWEARWPNLPDEAAYNLPSLEQGMAYMKSGTTQTMSGNAVINHKIVDYELPTNVNWTGALVWARGGDAYTGQTNTVTAFDAATRTLTMPTFAGDHDYYWLRQGNPYFLSGVLGALDEPSEWYADGTNLYLLHPSETVPTQVEAKTRQTAFDLSGKSHIHISGIDVFAANVLMNTKNGVPSEYNVVNDMTANYVYFSDFNQGTSMEHQRERGINIAGNHNEIKNSTIAYSSGTLIHIAGNDNRVVNNRIHDGTYMASSDALIRLSSGSRNLISHNEIRDSGRQNILITQGSGEIAYNDIYWGMRLSRDGGLIYSWGSDMNNTEIHHNWIHDSKGNGTSVGVYLDNFADNAIVHHNVIFNNDTGIQLGGPGNFRLIYNNTIVDNDKSIGYHWTDAYTDENYGTRIFNNIMTDKAFSLEADRNLFLNTVTHGYNVVSGAGLTFGANYVPQAGSTAIDAGAKLPGITDKYSLGGNAPDAGAYELGGGGNSGNWIPSVNFMNPPNPVYAAVDTPYMNLIRNGGFERGIGASNHWLPWEATAAKVDWKSSLTYTKDTGPWLERGLSSKLRLGDPSSTSTGSAKGDGVEQAVAGLKPNTSYTLTAWVHNEPSETVHLGIENYYYASTPPRLSIASTAQTYTREALSFTTGSLAAPDGSTIPTRVQLFKNKSYANHYSYADNVGLIEATPFASGLNDGTWLKEVKFPTQTTAKTAGQTGTLTLSGTLRNGASASFPVGSVQYTSADPNVVQINSANGGTVSYTATGPGQTTIAAVASGAGGVKKGVYHVVTVYPVGTPATTEYMAKAYGSNASGFATLSNGAYTLIGKGVAITGSSDDFVFLNKSVPNSNAPTSTLILKANIEFSYMDPGTIGLMLREQDSASSKHVQFRMDGIGDYPRFDSRSQTAGATITTGQNFKTGVEQIPGATGKRALPIMLVKTGTNVKAFYLDDSKYILFDETTVSFTGANLLAGVALRTGSGKPEAKAVITDLEVTRNY</sequence>
<keyword evidence="4" id="KW-1185">Reference proteome</keyword>
<evidence type="ECO:0000256" key="1">
    <source>
        <dbReference type="SAM" id="MobiDB-lite"/>
    </source>
</evidence>
<feature type="domain" description="Right handed beta helix" evidence="2">
    <location>
        <begin position="398"/>
        <end position="566"/>
    </location>
</feature>
<evidence type="ECO:0000313" key="3">
    <source>
        <dbReference type="EMBL" id="TLS53316.1"/>
    </source>
</evidence>
<dbReference type="PANTHER" id="PTHR36453:SF1">
    <property type="entry name" value="RIGHT HANDED BETA HELIX DOMAIN-CONTAINING PROTEIN"/>
    <property type="match status" value="1"/>
</dbReference>
<dbReference type="Proteomes" id="UP000309676">
    <property type="component" value="Unassembled WGS sequence"/>
</dbReference>
<feature type="region of interest" description="Disordered" evidence="1">
    <location>
        <begin position="746"/>
        <end position="768"/>
    </location>
</feature>
<dbReference type="SMART" id="SM00710">
    <property type="entry name" value="PbH1"/>
    <property type="match status" value="4"/>
</dbReference>
<dbReference type="EMBL" id="VCIW01000002">
    <property type="protein sequence ID" value="TLS53316.1"/>
    <property type="molecule type" value="Genomic_DNA"/>
</dbReference>
<dbReference type="InterPro" id="IPR039448">
    <property type="entry name" value="Beta_helix"/>
</dbReference>
<name>A0A5R9GFY9_9BACL</name>
<gene>
    <name evidence="3" type="ORF">FE782_03310</name>
</gene>
<evidence type="ECO:0000259" key="2">
    <source>
        <dbReference type="Pfam" id="PF13229"/>
    </source>
</evidence>
<dbReference type="SUPFAM" id="SSF51126">
    <property type="entry name" value="Pectin lyase-like"/>
    <property type="match status" value="1"/>
</dbReference>
<dbReference type="PANTHER" id="PTHR36453">
    <property type="entry name" value="SECRETED PROTEIN-RELATED"/>
    <property type="match status" value="1"/>
</dbReference>
<reference evidence="3 4" key="1">
    <citation type="submission" date="2019-05" db="EMBL/GenBank/DDBJ databases">
        <authorList>
            <person name="Narsing Rao M.P."/>
            <person name="Li W.J."/>
        </authorList>
    </citation>
    <scope>NUCLEOTIDE SEQUENCE [LARGE SCALE GENOMIC DNA]</scope>
    <source>
        <strain evidence="3 4">SYSU_K30003</strain>
    </source>
</reference>
<dbReference type="InterPro" id="IPR012334">
    <property type="entry name" value="Pectin_lyas_fold"/>
</dbReference>
<accession>A0A5R9GFY9</accession>
<proteinExistence type="predicted"/>
<comment type="caution">
    <text evidence="3">The sequence shown here is derived from an EMBL/GenBank/DDBJ whole genome shotgun (WGS) entry which is preliminary data.</text>
</comment>
<organism evidence="3 4">
    <name type="scientific">Paenibacillus antri</name>
    <dbReference type="NCBI Taxonomy" id="2582848"/>
    <lineage>
        <taxon>Bacteria</taxon>
        <taxon>Bacillati</taxon>
        <taxon>Bacillota</taxon>
        <taxon>Bacilli</taxon>
        <taxon>Bacillales</taxon>
        <taxon>Paenibacillaceae</taxon>
        <taxon>Paenibacillus</taxon>
    </lineage>
</organism>